<comment type="caution">
    <text evidence="3">The sequence shown here is derived from an EMBL/GenBank/DDBJ whole genome shotgun (WGS) entry which is preliminary data.</text>
</comment>
<dbReference type="EMBL" id="JAGTJR010000049">
    <property type="protein sequence ID" value="KAH7028414.1"/>
    <property type="molecule type" value="Genomic_DNA"/>
</dbReference>
<keyword evidence="4" id="KW-1185">Reference proteome</keyword>
<feature type="domain" description="C2H2-type" evidence="2">
    <location>
        <begin position="224"/>
        <end position="252"/>
    </location>
</feature>
<feature type="region of interest" description="Disordered" evidence="1">
    <location>
        <begin position="169"/>
        <end position="191"/>
    </location>
</feature>
<protein>
    <recommendedName>
        <fullName evidence="2">C2H2-type domain-containing protein</fullName>
    </recommendedName>
</protein>
<evidence type="ECO:0000313" key="4">
    <source>
        <dbReference type="Proteomes" id="UP000774617"/>
    </source>
</evidence>
<dbReference type="Proteomes" id="UP000774617">
    <property type="component" value="Unassembled WGS sequence"/>
</dbReference>
<accession>A0ABQ8FV00</accession>
<dbReference type="InterPro" id="IPR013087">
    <property type="entry name" value="Znf_C2H2_type"/>
</dbReference>
<organism evidence="3 4">
    <name type="scientific">Macrophomina phaseolina</name>
    <dbReference type="NCBI Taxonomy" id="35725"/>
    <lineage>
        <taxon>Eukaryota</taxon>
        <taxon>Fungi</taxon>
        <taxon>Dikarya</taxon>
        <taxon>Ascomycota</taxon>
        <taxon>Pezizomycotina</taxon>
        <taxon>Dothideomycetes</taxon>
        <taxon>Dothideomycetes incertae sedis</taxon>
        <taxon>Botryosphaeriales</taxon>
        <taxon>Botryosphaeriaceae</taxon>
        <taxon>Macrophomina</taxon>
    </lineage>
</organism>
<reference evidence="3 4" key="1">
    <citation type="journal article" date="2021" name="Nat. Commun.">
        <title>Genetic determinants of endophytism in the Arabidopsis root mycobiome.</title>
        <authorList>
            <person name="Mesny F."/>
            <person name="Miyauchi S."/>
            <person name="Thiergart T."/>
            <person name="Pickel B."/>
            <person name="Atanasova L."/>
            <person name="Karlsson M."/>
            <person name="Huettel B."/>
            <person name="Barry K.W."/>
            <person name="Haridas S."/>
            <person name="Chen C."/>
            <person name="Bauer D."/>
            <person name="Andreopoulos W."/>
            <person name="Pangilinan J."/>
            <person name="LaButti K."/>
            <person name="Riley R."/>
            <person name="Lipzen A."/>
            <person name="Clum A."/>
            <person name="Drula E."/>
            <person name="Henrissat B."/>
            <person name="Kohler A."/>
            <person name="Grigoriev I.V."/>
            <person name="Martin F.M."/>
            <person name="Hacquard S."/>
        </authorList>
    </citation>
    <scope>NUCLEOTIDE SEQUENCE [LARGE SCALE GENOMIC DNA]</scope>
    <source>
        <strain evidence="3 4">MPI-SDFR-AT-0080</strain>
    </source>
</reference>
<proteinExistence type="predicted"/>
<feature type="domain" description="C2H2-type" evidence="2">
    <location>
        <begin position="141"/>
        <end position="169"/>
    </location>
</feature>
<dbReference type="SMART" id="SM00355">
    <property type="entry name" value="ZnF_C2H2"/>
    <property type="match status" value="3"/>
</dbReference>
<feature type="compositionally biased region" description="Basic residues" evidence="1">
    <location>
        <begin position="244"/>
        <end position="256"/>
    </location>
</feature>
<evidence type="ECO:0000256" key="1">
    <source>
        <dbReference type="SAM" id="MobiDB-lite"/>
    </source>
</evidence>
<feature type="domain" description="C2H2-type" evidence="2">
    <location>
        <begin position="194"/>
        <end position="219"/>
    </location>
</feature>
<evidence type="ECO:0000313" key="3">
    <source>
        <dbReference type="EMBL" id="KAH7028414.1"/>
    </source>
</evidence>
<sequence>MTSAGHESVMPQPQDLMYYAPFLDLISSGGIQPINGVTGQSWGVTTPQYDRHSAAVDCSTYVKRTMDGEHVRIEPRFLPPHPSISTSSFHQTHPGDSHSTVSGEKRDKHQVTIRPPASRHEPFSHLPDRFKYGITRRSRKYLCPYQECAFHRIGLESTSLFRNHLKTTHGYGKSASHPSGKRQRKPCGGESHLIECPRRGCATWVTSRDQLKQHAGELHKNSIHYCTEDNCLRNIVGFNSHRDLKGHKDRRHRKQRKDPSTHNSINVQSLPIVNASHTATIGHTMPWSPYHFPDSGMNSFAGIDVGLSDFTQAWKSLEWRWFEDDFHAWPQA</sequence>
<evidence type="ECO:0000259" key="2">
    <source>
        <dbReference type="SMART" id="SM00355"/>
    </source>
</evidence>
<feature type="region of interest" description="Disordered" evidence="1">
    <location>
        <begin position="242"/>
        <end position="264"/>
    </location>
</feature>
<feature type="region of interest" description="Disordered" evidence="1">
    <location>
        <begin position="76"/>
        <end position="125"/>
    </location>
</feature>
<name>A0ABQ8FV00_9PEZI</name>
<gene>
    <name evidence="3" type="ORF">B0J12DRAFT_328508</name>
</gene>